<keyword evidence="6 11" id="KW-0732">Signal</keyword>
<dbReference type="Gene3D" id="2.40.160.10">
    <property type="entry name" value="Porin"/>
    <property type="match status" value="1"/>
</dbReference>
<keyword evidence="9" id="KW-0472">Membrane</keyword>
<keyword evidence="4" id="KW-1134">Transmembrane beta strand</keyword>
<evidence type="ECO:0000256" key="1">
    <source>
        <dbReference type="ARBA" id="ARBA00004571"/>
    </source>
</evidence>
<evidence type="ECO:0000256" key="3">
    <source>
        <dbReference type="ARBA" id="ARBA00022448"/>
    </source>
</evidence>
<dbReference type="CDD" id="cd00342">
    <property type="entry name" value="gram_neg_porins"/>
    <property type="match status" value="1"/>
</dbReference>
<dbReference type="Pfam" id="PF13609">
    <property type="entry name" value="Porin_4"/>
    <property type="match status" value="1"/>
</dbReference>
<proteinExistence type="predicted"/>
<dbReference type="PANTHER" id="PTHR34501">
    <property type="entry name" value="PROTEIN YDDL-RELATED"/>
    <property type="match status" value="1"/>
</dbReference>
<dbReference type="PRINTS" id="PR00184">
    <property type="entry name" value="NEISSPPORIN"/>
</dbReference>
<evidence type="ECO:0000256" key="5">
    <source>
        <dbReference type="ARBA" id="ARBA00022692"/>
    </source>
</evidence>
<accession>A0ABT1AMA2</accession>
<keyword evidence="7" id="KW-0406">Ion transport</keyword>
<dbReference type="InterPro" id="IPR023614">
    <property type="entry name" value="Porin_dom_sf"/>
</dbReference>
<feature type="domain" description="Porin" evidence="12">
    <location>
        <begin position="7"/>
        <end position="341"/>
    </location>
</feature>
<dbReference type="EMBL" id="JAMXHT010000005">
    <property type="protein sequence ID" value="MCO5399409.1"/>
    <property type="molecule type" value="Genomic_DNA"/>
</dbReference>
<gene>
    <name evidence="13" type="ORF">NG900_14520</name>
</gene>
<dbReference type="InterPro" id="IPR033900">
    <property type="entry name" value="Gram_neg_porin_domain"/>
</dbReference>
<evidence type="ECO:0000256" key="8">
    <source>
        <dbReference type="ARBA" id="ARBA00023114"/>
    </source>
</evidence>
<comment type="caution">
    <text evidence="13">The sequence shown here is derived from an EMBL/GenBank/DDBJ whole genome shotgun (WGS) entry which is preliminary data.</text>
</comment>
<evidence type="ECO:0000313" key="14">
    <source>
        <dbReference type="Proteomes" id="UP001162811"/>
    </source>
</evidence>
<evidence type="ECO:0000256" key="9">
    <source>
        <dbReference type="ARBA" id="ARBA00023136"/>
    </source>
</evidence>
<dbReference type="PANTHER" id="PTHR34501:SF9">
    <property type="entry name" value="MAJOR OUTER MEMBRANE PROTEIN P.IA"/>
    <property type="match status" value="1"/>
</dbReference>
<sequence length="382" mass="40200">MKKVSAAIAVLMATAGTAQAQSSGLTLYGVIDAALSFQTHANPGRDSIYGLQQGGEGFLSGSRFGFKGNEDLGGGWKAGFTLENGFLADTGKLDQQGQLFGRQAFVKIGHDRYGEIALGRQYTTGNTMMYYVDPLGVGAAPSNSWQVYLVGQRYDNAISYTGTYGPWQVIAEAALGEQAGHGSARSSMSLGVKYAQGPLTVIGDAQQTNDTQSRHARIYMGGAKLAVGNANLFANYVHSSRDAGFDSSNGGTDTASITSMASGSPTAAVGINSVFASQRRDDFYTVGANYRVTPAWLLTAALMQNFTRADNFSGSRSTLYGVADYSFSKRTDVYVAAVYERAHGGWSGLFGNTTTNAAAASGQALNGSNNQISALVGLRHLF</sequence>
<reference evidence="13" key="2">
    <citation type="journal article" date="2023" name="Front. Microbiol.">
        <title>Ralstonia chuxiongensis sp. nov., Ralstonia mojiangensis sp. nov., and Ralstonia soli sp. nov., isolated from tobacco fields, are three novel species in the family Burkholderiaceae.</title>
        <authorList>
            <person name="Lu C.H."/>
            <person name="Zhang Y.Y."/>
            <person name="Jiang N."/>
            <person name="Chen W."/>
            <person name="Shao X."/>
            <person name="Zhao Z.M."/>
            <person name="Lu W.L."/>
            <person name="Hu X."/>
            <person name="Xi Y.X."/>
            <person name="Zou S.Y."/>
            <person name="Wei Q.J."/>
            <person name="Lin Z.L."/>
            <person name="Gong L."/>
            <person name="Gai X.T."/>
            <person name="Zhang L.Q."/>
            <person name="Li J.Y."/>
            <person name="Jin Y."/>
            <person name="Xia Z.Y."/>
        </authorList>
    </citation>
    <scope>NUCLEOTIDE SEQUENCE</scope>
    <source>
        <strain evidence="13">21MJYT02-11</strain>
    </source>
</reference>
<feature type="chain" id="PRO_5046113331" evidence="11">
    <location>
        <begin position="21"/>
        <end position="382"/>
    </location>
</feature>
<comment type="subunit">
    <text evidence="2">Homotrimer.</text>
</comment>
<evidence type="ECO:0000259" key="12">
    <source>
        <dbReference type="Pfam" id="PF13609"/>
    </source>
</evidence>
<feature type="signal peptide" evidence="11">
    <location>
        <begin position="1"/>
        <end position="20"/>
    </location>
</feature>
<evidence type="ECO:0000256" key="6">
    <source>
        <dbReference type="ARBA" id="ARBA00022729"/>
    </source>
</evidence>
<evidence type="ECO:0000256" key="4">
    <source>
        <dbReference type="ARBA" id="ARBA00022452"/>
    </source>
</evidence>
<keyword evidence="14" id="KW-1185">Reference proteome</keyword>
<dbReference type="Proteomes" id="UP001162811">
    <property type="component" value="Unassembled WGS sequence"/>
</dbReference>
<keyword evidence="3" id="KW-0813">Transport</keyword>
<protein>
    <submittedName>
        <fullName evidence="13">Porin</fullName>
    </submittedName>
</protein>
<dbReference type="SUPFAM" id="SSF56935">
    <property type="entry name" value="Porins"/>
    <property type="match status" value="1"/>
</dbReference>
<dbReference type="InterPro" id="IPR002299">
    <property type="entry name" value="Porin_Neis"/>
</dbReference>
<evidence type="ECO:0000256" key="2">
    <source>
        <dbReference type="ARBA" id="ARBA00011233"/>
    </source>
</evidence>
<dbReference type="InterPro" id="IPR050298">
    <property type="entry name" value="Gram-neg_bact_OMP"/>
</dbReference>
<comment type="subcellular location">
    <subcellularLocation>
        <location evidence="1">Cell outer membrane</location>
        <topology evidence="1">Multi-pass membrane protein</topology>
    </subcellularLocation>
</comment>
<dbReference type="RefSeq" id="WP_252681557.1">
    <property type="nucleotide sequence ID" value="NZ_JAMXHT010000005.1"/>
</dbReference>
<reference evidence="13" key="1">
    <citation type="submission" date="2022-06" db="EMBL/GenBank/DDBJ databases">
        <authorList>
            <person name="Lu C.-H."/>
        </authorList>
    </citation>
    <scope>NUCLEOTIDE SEQUENCE</scope>
    <source>
        <strain evidence="13">21MJYT02-11</strain>
    </source>
</reference>
<keyword evidence="8" id="KW-0626">Porin</keyword>
<keyword evidence="5" id="KW-0812">Transmembrane</keyword>
<keyword evidence="10" id="KW-0998">Cell outer membrane</keyword>
<evidence type="ECO:0000256" key="11">
    <source>
        <dbReference type="SAM" id="SignalP"/>
    </source>
</evidence>
<evidence type="ECO:0000256" key="10">
    <source>
        <dbReference type="ARBA" id="ARBA00023237"/>
    </source>
</evidence>
<name>A0ABT1AMA2_9RALS</name>
<evidence type="ECO:0000256" key="7">
    <source>
        <dbReference type="ARBA" id="ARBA00023065"/>
    </source>
</evidence>
<organism evidence="13 14">
    <name type="scientific">Ralstonia soli</name>
    <dbReference type="NCBI Taxonomy" id="2953896"/>
    <lineage>
        <taxon>Bacteria</taxon>
        <taxon>Pseudomonadati</taxon>
        <taxon>Pseudomonadota</taxon>
        <taxon>Betaproteobacteria</taxon>
        <taxon>Burkholderiales</taxon>
        <taxon>Burkholderiaceae</taxon>
        <taxon>Ralstonia</taxon>
    </lineage>
</organism>
<evidence type="ECO:0000313" key="13">
    <source>
        <dbReference type="EMBL" id="MCO5399409.1"/>
    </source>
</evidence>